<name>A0A931FUX4_9ACTN</name>
<proteinExistence type="predicted"/>
<keyword evidence="1" id="KW-1133">Transmembrane helix</keyword>
<keyword evidence="1" id="KW-0472">Membrane</keyword>
<keyword evidence="3" id="KW-1185">Reference proteome</keyword>
<evidence type="ECO:0000313" key="2">
    <source>
        <dbReference type="EMBL" id="MBG0560698.1"/>
    </source>
</evidence>
<protein>
    <submittedName>
        <fullName evidence="2">Uncharacterized protein</fullName>
    </submittedName>
</protein>
<dbReference type="AlphaFoldDB" id="A0A931FUX4"/>
<reference evidence="2" key="1">
    <citation type="submission" date="2020-11" db="EMBL/GenBank/DDBJ databases">
        <title>Isolation and identification of active actinomycetes.</title>
        <authorList>
            <person name="Sun X."/>
        </authorList>
    </citation>
    <scope>NUCLEOTIDE SEQUENCE</scope>
    <source>
        <strain evidence="2">NEAU-A11</strain>
    </source>
</reference>
<accession>A0A931FUX4</accession>
<evidence type="ECO:0000313" key="3">
    <source>
        <dbReference type="Proteomes" id="UP000598146"/>
    </source>
</evidence>
<dbReference type="Proteomes" id="UP000598146">
    <property type="component" value="Unassembled WGS sequence"/>
</dbReference>
<dbReference type="EMBL" id="JADQTO010000002">
    <property type="protein sequence ID" value="MBG0560698.1"/>
    <property type="molecule type" value="Genomic_DNA"/>
</dbReference>
<dbReference type="RefSeq" id="WP_196412501.1">
    <property type="nucleotide sequence ID" value="NZ_JADQTO010000002.1"/>
</dbReference>
<gene>
    <name evidence="2" type="ORF">I4J89_04355</name>
</gene>
<organism evidence="2 3">
    <name type="scientific">Actinoplanes aureus</name>
    <dbReference type="NCBI Taxonomy" id="2792083"/>
    <lineage>
        <taxon>Bacteria</taxon>
        <taxon>Bacillati</taxon>
        <taxon>Actinomycetota</taxon>
        <taxon>Actinomycetes</taxon>
        <taxon>Micromonosporales</taxon>
        <taxon>Micromonosporaceae</taxon>
        <taxon>Actinoplanes</taxon>
    </lineage>
</organism>
<keyword evidence="1" id="KW-0812">Transmembrane</keyword>
<sequence length="80" mass="8544">MTFAFSSAGQAVAAGVLVAIALLFLTGALVTVVLVWFTEPTITTRPADTEPDRAIPDEDTAVYTTRPYPGRHRAVEVPRG</sequence>
<evidence type="ECO:0000256" key="1">
    <source>
        <dbReference type="SAM" id="Phobius"/>
    </source>
</evidence>
<feature type="transmembrane region" description="Helical" evidence="1">
    <location>
        <begin position="12"/>
        <end position="37"/>
    </location>
</feature>
<comment type="caution">
    <text evidence="2">The sequence shown here is derived from an EMBL/GenBank/DDBJ whole genome shotgun (WGS) entry which is preliminary data.</text>
</comment>